<proteinExistence type="predicted"/>
<dbReference type="EMBL" id="JAYMYQ010000005">
    <property type="protein sequence ID" value="KAK7329428.1"/>
    <property type="molecule type" value="Genomic_DNA"/>
</dbReference>
<dbReference type="AlphaFoldDB" id="A0AAN9L822"/>
<organism evidence="1 2">
    <name type="scientific">Canavalia gladiata</name>
    <name type="common">Sword bean</name>
    <name type="synonym">Dolichos gladiatus</name>
    <dbReference type="NCBI Taxonomy" id="3824"/>
    <lineage>
        <taxon>Eukaryota</taxon>
        <taxon>Viridiplantae</taxon>
        <taxon>Streptophyta</taxon>
        <taxon>Embryophyta</taxon>
        <taxon>Tracheophyta</taxon>
        <taxon>Spermatophyta</taxon>
        <taxon>Magnoliopsida</taxon>
        <taxon>eudicotyledons</taxon>
        <taxon>Gunneridae</taxon>
        <taxon>Pentapetalae</taxon>
        <taxon>rosids</taxon>
        <taxon>fabids</taxon>
        <taxon>Fabales</taxon>
        <taxon>Fabaceae</taxon>
        <taxon>Papilionoideae</taxon>
        <taxon>50 kb inversion clade</taxon>
        <taxon>NPAAA clade</taxon>
        <taxon>indigoferoid/millettioid clade</taxon>
        <taxon>Phaseoleae</taxon>
        <taxon>Canavalia</taxon>
    </lineage>
</organism>
<evidence type="ECO:0000313" key="2">
    <source>
        <dbReference type="Proteomes" id="UP001367508"/>
    </source>
</evidence>
<sequence length="150" mass="17417">MEDIVGLMEATEISKHKNYEVDDKDVIHIVSTKFKKQSIKHERNFRINVIGYSGKEIYNSRITLKVKKMSMKGFTNHKVVEGFHRQVIANEADDYYIPHHRGRLLPSNEANSGMRTTNTREKAIILILIPYFDNVCLENFNNFIGLGEME</sequence>
<evidence type="ECO:0000313" key="1">
    <source>
        <dbReference type="EMBL" id="KAK7329428.1"/>
    </source>
</evidence>
<gene>
    <name evidence="1" type="ORF">VNO77_23596</name>
</gene>
<comment type="caution">
    <text evidence="1">The sequence shown here is derived from an EMBL/GenBank/DDBJ whole genome shotgun (WGS) entry which is preliminary data.</text>
</comment>
<reference evidence="1 2" key="1">
    <citation type="submission" date="2024-01" db="EMBL/GenBank/DDBJ databases">
        <title>The genomes of 5 underutilized Papilionoideae crops provide insights into root nodulation and disease resistanc.</title>
        <authorList>
            <person name="Jiang F."/>
        </authorList>
    </citation>
    <scope>NUCLEOTIDE SEQUENCE [LARGE SCALE GENOMIC DNA]</scope>
    <source>
        <strain evidence="1">LVBAO_FW01</strain>
        <tissue evidence="1">Leaves</tissue>
    </source>
</reference>
<accession>A0AAN9L822</accession>
<protein>
    <submittedName>
        <fullName evidence="1">Uncharacterized protein</fullName>
    </submittedName>
</protein>
<dbReference type="Proteomes" id="UP001367508">
    <property type="component" value="Unassembled WGS sequence"/>
</dbReference>
<name>A0AAN9L822_CANGL</name>
<keyword evidence="2" id="KW-1185">Reference proteome</keyword>